<reference evidence="2" key="1">
    <citation type="submission" date="2021-02" db="EMBL/GenBank/DDBJ databases">
        <authorList>
            <person name="Nowell W R."/>
        </authorList>
    </citation>
    <scope>NUCLEOTIDE SEQUENCE</scope>
</reference>
<evidence type="ECO:0000313" key="1">
    <source>
        <dbReference type="EMBL" id="CAF0768623.1"/>
    </source>
</evidence>
<dbReference type="EMBL" id="CAJNOK010000679">
    <property type="protein sequence ID" value="CAF0768623.1"/>
    <property type="molecule type" value="Genomic_DNA"/>
</dbReference>
<organism evidence="2 3">
    <name type="scientific">Didymodactylos carnosus</name>
    <dbReference type="NCBI Taxonomy" id="1234261"/>
    <lineage>
        <taxon>Eukaryota</taxon>
        <taxon>Metazoa</taxon>
        <taxon>Spiralia</taxon>
        <taxon>Gnathifera</taxon>
        <taxon>Rotifera</taxon>
        <taxon>Eurotatoria</taxon>
        <taxon>Bdelloidea</taxon>
        <taxon>Philodinida</taxon>
        <taxon>Philodinidae</taxon>
        <taxon>Didymodactylos</taxon>
    </lineage>
</organism>
<dbReference type="Proteomes" id="UP000682733">
    <property type="component" value="Unassembled WGS sequence"/>
</dbReference>
<dbReference type="AlphaFoldDB" id="A0A8S2GRM6"/>
<name>A0A8S2GRM6_9BILA</name>
<comment type="caution">
    <text evidence="2">The sequence shown here is derived from an EMBL/GenBank/DDBJ whole genome shotgun (WGS) entry which is preliminary data.</text>
</comment>
<accession>A0A8S2GRM6</accession>
<gene>
    <name evidence="1" type="ORF">OVA965_LOCUS2956</name>
    <name evidence="2" type="ORF">TMI583_LOCUS2955</name>
</gene>
<dbReference type="Proteomes" id="UP000677228">
    <property type="component" value="Unassembled WGS sequence"/>
</dbReference>
<proteinExistence type="predicted"/>
<dbReference type="EMBL" id="CAJOBA010000679">
    <property type="protein sequence ID" value="CAF3549163.1"/>
    <property type="molecule type" value="Genomic_DNA"/>
</dbReference>
<protein>
    <submittedName>
        <fullName evidence="2">Uncharacterized protein</fullName>
    </submittedName>
</protein>
<evidence type="ECO:0000313" key="2">
    <source>
        <dbReference type="EMBL" id="CAF3549163.1"/>
    </source>
</evidence>
<sequence>MPFKFMREDNQDTPVEEIEKRISERHLSTATITQPIHELNIKQLQNKWILSNESYSSNCARAHILRNSSGVLVLYSILDKKEIRGIYDKCCLNRMTASAYCFVASTSITTNNVQTYDDHKREMKLSYVGNPVIV</sequence>
<evidence type="ECO:0000313" key="3">
    <source>
        <dbReference type="Proteomes" id="UP000682733"/>
    </source>
</evidence>